<sequence>MEPPRPVSVLTPPVSPLRPSPCSSREALRYSVAGSDEQTDSVILLLDPSPFVVLSFLSRVNLFSAVVSECIGGDWFRQGSALTPTR</sequence>
<evidence type="ECO:0000313" key="2">
    <source>
        <dbReference type="EMBL" id="CDY71802.1"/>
    </source>
</evidence>
<proteinExistence type="predicted"/>
<feature type="region of interest" description="Disordered" evidence="1">
    <location>
        <begin position="1"/>
        <end position="22"/>
    </location>
</feature>
<protein>
    <submittedName>
        <fullName evidence="2">BnaUnng04610D protein</fullName>
    </submittedName>
</protein>
<evidence type="ECO:0000256" key="1">
    <source>
        <dbReference type="SAM" id="MobiDB-lite"/>
    </source>
</evidence>
<gene>
    <name evidence="2" type="primary">BnaUnng04610D</name>
    <name evidence="2" type="ORF">GSBRNA2T00020475001</name>
</gene>
<name>A0A078K1M5_BRANA</name>
<reference evidence="2" key="1">
    <citation type="journal article" date="2014" name="Science">
        <title>Plant genetics. Early allopolyploid evolution in the post-Neolithic Brassica napus oilseed genome.</title>
        <authorList>
            <person name="Chalhoub B."/>
            <person name="Denoeud F."/>
            <person name="Liu S."/>
            <person name="Parkin I.A."/>
            <person name="Tang H."/>
            <person name="Wang X."/>
            <person name="Chiquet J."/>
            <person name="Belcram H."/>
            <person name="Tong C."/>
            <person name="Samans B."/>
            <person name="Correa M."/>
            <person name="Da Silva C."/>
            <person name="Just J."/>
            <person name="Falentin C."/>
            <person name="Koh C.S."/>
            <person name="Le Clainche I."/>
            <person name="Bernard M."/>
            <person name="Bento P."/>
            <person name="Noel B."/>
            <person name="Labadie K."/>
            <person name="Alberti A."/>
            <person name="Charles M."/>
            <person name="Arnaud D."/>
            <person name="Guo H."/>
            <person name="Daviaud C."/>
            <person name="Alamery S."/>
            <person name="Jabbari K."/>
            <person name="Zhao M."/>
            <person name="Edger P.P."/>
            <person name="Chelaifa H."/>
            <person name="Tack D."/>
            <person name="Lassalle G."/>
            <person name="Mestiri I."/>
            <person name="Schnel N."/>
            <person name="Le Paslier M.C."/>
            <person name="Fan G."/>
            <person name="Renault V."/>
            <person name="Bayer P.E."/>
            <person name="Golicz A.A."/>
            <person name="Manoli S."/>
            <person name="Lee T.H."/>
            <person name="Thi V.H."/>
            <person name="Chalabi S."/>
            <person name="Hu Q."/>
            <person name="Fan C."/>
            <person name="Tollenaere R."/>
            <person name="Lu Y."/>
            <person name="Battail C."/>
            <person name="Shen J."/>
            <person name="Sidebottom C.H."/>
            <person name="Wang X."/>
            <person name="Canaguier A."/>
            <person name="Chauveau A."/>
            <person name="Berard A."/>
            <person name="Deniot G."/>
            <person name="Guan M."/>
            <person name="Liu Z."/>
            <person name="Sun F."/>
            <person name="Lim Y.P."/>
            <person name="Lyons E."/>
            <person name="Town C.D."/>
            <person name="Bancroft I."/>
            <person name="Wang X."/>
            <person name="Meng J."/>
            <person name="Ma J."/>
            <person name="Pires J.C."/>
            <person name="King G.J."/>
            <person name="Brunel D."/>
            <person name="Delourme R."/>
            <person name="Renard M."/>
            <person name="Aury J.M."/>
            <person name="Adams K.L."/>
            <person name="Batley J."/>
            <person name="Snowdon R.J."/>
            <person name="Tost J."/>
            <person name="Edwards D."/>
            <person name="Zhou Y."/>
            <person name="Hua W."/>
            <person name="Sharpe A.G."/>
            <person name="Paterson A.H."/>
            <person name="Guan C."/>
            <person name="Wincker P."/>
        </authorList>
    </citation>
    <scope>NUCLEOTIDE SEQUENCE [LARGE SCALE GENOMIC DNA]</scope>
</reference>
<dbReference type="AlphaFoldDB" id="A0A078K1M5"/>
<accession>A0A078K1M5</accession>
<dbReference type="EMBL" id="LK047582">
    <property type="protein sequence ID" value="CDY71802.1"/>
    <property type="molecule type" value="Genomic_DNA"/>
</dbReference>
<organism evidence="2">
    <name type="scientific">Brassica napus</name>
    <name type="common">Rape</name>
    <dbReference type="NCBI Taxonomy" id="3708"/>
    <lineage>
        <taxon>Eukaryota</taxon>
        <taxon>Viridiplantae</taxon>
        <taxon>Streptophyta</taxon>
        <taxon>Embryophyta</taxon>
        <taxon>Tracheophyta</taxon>
        <taxon>Spermatophyta</taxon>
        <taxon>Magnoliopsida</taxon>
        <taxon>eudicotyledons</taxon>
        <taxon>Gunneridae</taxon>
        <taxon>Pentapetalae</taxon>
        <taxon>rosids</taxon>
        <taxon>malvids</taxon>
        <taxon>Brassicales</taxon>
        <taxon>Brassicaceae</taxon>
        <taxon>Brassiceae</taxon>
        <taxon>Brassica</taxon>
    </lineage>
</organism>
<dbReference type="PaxDb" id="3708-A0A078K1M5"/>
<reference evidence="2" key="2">
    <citation type="submission" date="2014-06" db="EMBL/GenBank/DDBJ databases">
        <authorList>
            <person name="Genoscope - CEA"/>
        </authorList>
    </citation>
    <scope>NUCLEOTIDE SEQUENCE</scope>
</reference>
<dbReference type="Gramene" id="CDY71802">
    <property type="protein sequence ID" value="CDY71802"/>
    <property type="gene ID" value="GSBRNA2T00020475001"/>
</dbReference>